<evidence type="ECO:0000256" key="3">
    <source>
        <dbReference type="HAMAP-Rule" id="MF_00502"/>
    </source>
</evidence>
<dbReference type="EMBL" id="JAPRFR010000003">
    <property type="protein sequence ID" value="MCZ0726175.1"/>
    <property type="molecule type" value="Genomic_DNA"/>
</dbReference>
<keyword evidence="5" id="KW-1185">Reference proteome</keyword>
<dbReference type="Pfam" id="PF01197">
    <property type="entry name" value="Ribosomal_L31"/>
    <property type="match status" value="1"/>
</dbReference>
<protein>
    <recommendedName>
        <fullName evidence="3">Large ribosomal subunit protein bL31B</fullName>
    </recommendedName>
</protein>
<dbReference type="SUPFAM" id="SSF143800">
    <property type="entry name" value="L28p-like"/>
    <property type="match status" value="1"/>
</dbReference>
<evidence type="ECO:0000256" key="1">
    <source>
        <dbReference type="ARBA" id="ARBA00022980"/>
    </source>
</evidence>
<evidence type="ECO:0000313" key="4">
    <source>
        <dbReference type="EMBL" id="MCZ0726175.1"/>
    </source>
</evidence>
<dbReference type="GO" id="GO:0005840">
    <property type="term" value="C:ribosome"/>
    <property type="evidence" value="ECO:0007669"/>
    <property type="project" value="UniProtKB-KW"/>
</dbReference>
<dbReference type="AlphaFoldDB" id="A0A9X3FT53"/>
<dbReference type="InterPro" id="IPR034704">
    <property type="entry name" value="Ribosomal_bL28/bL31-like_sf"/>
</dbReference>
<dbReference type="GO" id="GO:0006412">
    <property type="term" value="P:translation"/>
    <property type="evidence" value="ECO:0007669"/>
    <property type="project" value="UniProtKB-UniRule"/>
</dbReference>
<reference evidence="4" key="1">
    <citation type="submission" date="2022-12" db="EMBL/GenBank/DDBJ databases">
        <title>Description and comparative metabolic analysis of Aerococcus sp. nov., isolated from the feces of a pig.</title>
        <authorList>
            <person name="Chang Y.-H."/>
        </authorList>
    </citation>
    <scope>NUCLEOTIDE SEQUENCE</scope>
    <source>
        <strain evidence="4">YH-aer222</strain>
    </source>
</reference>
<comment type="caution">
    <text evidence="4">The sequence shown here is derived from an EMBL/GenBank/DDBJ whole genome shotgun (WGS) entry which is preliminary data.</text>
</comment>
<organism evidence="4 5">
    <name type="scientific">Aerococcus kribbianus</name>
    <dbReference type="NCBI Taxonomy" id="2999064"/>
    <lineage>
        <taxon>Bacteria</taxon>
        <taxon>Bacillati</taxon>
        <taxon>Bacillota</taxon>
        <taxon>Bacilli</taxon>
        <taxon>Lactobacillales</taxon>
        <taxon>Aerococcaceae</taxon>
        <taxon>Aerococcus</taxon>
    </lineage>
</organism>
<dbReference type="InterPro" id="IPR027493">
    <property type="entry name" value="Ribosomal_bL31_B"/>
</dbReference>
<comment type="subunit">
    <text evidence="3">Part of the 50S ribosomal subunit.</text>
</comment>
<sequence length="90" mass="10355">MQANIHPEYHPVVFMDTSTGYKFLSGSTKNSEETVEWEDGNTYPLIRVEISSDSHPFYTGRQKFTQADGRVDRFNKKYGFTDANAKPEDK</sequence>
<dbReference type="InterPro" id="IPR002150">
    <property type="entry name" value="Ribosomal_bL31"/>
</dbReference>
<dbReference type="GO" id="GO:0003735">
    <property type="term" value="F:structural constituent of ribosome"/>
    <property type="evidence" value="ECO:0007669"/>
    <property type="project" value="InterPro"/>
</dbReference>
<dbReference type="GO" id="GO:1990904">
    <property type="term" value="C:ribonucleoprotein complex"/>
    <property type="evidence" value="ECO:0007669"/>
    <property type="project" value="UniProtKB-KW"/>
</dbReference>
<dbReference type="InterPro" id="IPR042105">
    <property type="entry name" value="Ribosomal_bL31_sf"/>
</dbReference>
<dbReference type="RefSeq" id="WP_268752506.1">
    <property type="nucleotide sequence ID" value="NZ_JAPRFQ010000003.1"/>
</dbReference>
<keyword evidence="2 3" id="KW-0687">Ribonucleoprotein</keyword>
<dbReference type="PANTHER" id="PTHR33280">
    <property type="entry name" value="50S RIBOSOMAL PROTEIN L31, CHLOROPLASTIC"/>
    <property type="match status" value="1"/>
</dbReference>
<dbReference type="Gene3D" id="4.10.830.30">
    <property type="entry name" value="Ribosomal protein L31"/>
    <property type="match status" value="1"/>
</dbReference>
<dbReference type="NCBIfam" id="TIGR00105">
    <property type="entry name" value="L31"/>
    <property type="match status" value="1"/>
</dbReference>
<comment type="similarity">
    <text evidence="3">Belongs to the bacterial ribosomal protein bL31 family. Type B subfamily.</text>
</comment>
<dbReference type="PROSITE" id="PS01143">
    <property type="entry name" value="RIBOSOMAL_L31"/>
    <property type="match status" value="1"/>
</dbReference>
<accession>A0A9X3FT53</accession>
<keyword evidence="1 3" id="KW-0689">Ribosomal protein</keyword>
<dbReference type="HAMAP" id="MF_00502">
    <property type="entry name" value="Ribosomal_bL31_2"/>
    <property type="match status" value="1"/>
</dbReference>
<dbReference type="NCBIfam" id="NF002462">
    <property type="entry name" value="PRK01678.1"/>
    <property type="match status" value="1"/>
</dbReference>
<evidence type="ECO:0000256" key="2">
    <source>
        <dbReference type="ARBA" id="ARBA00023274"/>
    </source>
</evidence>
<evidence type="ECO:0000313" key="5">
    <source>
        <dbReference type="Proteomes" id="UP001146670"/>
    </source>
</evidence>
<dbReference type="PANTHER" id="PTHR33280:SF1">
    <property type="entry name" value="LARGE RIBOSOMAL SUBUNIT PROTEIN BL31C"/>
    <property type="match status" value="1"/>
</dbReference>
<name>A0A9X3FT53_9LACT</name>
<dbReference type="PRINTS" id="PR01249">
    <property type="entry name" value="RIBOSOMALL31"/>
</dbReference>
<gene>
    <name evidence="3" type="primary">rpmE2</name>
    <name evidence="4" type="ORF">OW157_06320</name>
</gene>
<dbReference type="Proteomes" id="UP001146670">
    <property type="component" value="Unassembled WGS sequence"/>
</dbReference>
<proteinExistence type="inferred from homology"/>